<dbReference type="AlphaFoldDB" id="A0A0A8XSM3"/>
<reference evidence="1" key="2">
    <citation type="journal article" date="2015" name="Data Brief">
        <title>Shoot transcriptome of the giant reed, Arundo donax.</title>
        <authorList>
            <person name="Barrero R.A."/>
            <person name="Guerrero F.D."/>
            <person name="Moolhuijzen P."/>
            <person name="Goolsby J.A."/>
            <person name="Tidwell J."/>
            <person name="Bellgard S.E."/>
            <person name="Bellgard M.I."/>
        </authorList>
    </citation>
    <scope>NUCLEOTIDE SEQUENCE</scope>
    <source>
        <tissue evidence="1">Shoot tissue taken approximately 20 cm above the soil surface</tissue>
    </source>
</reference>
<accession>A0A0A8XSM3</accession>
<organism evidence="1">
    <name type="scientific">Arundo donax</name>
    <name type="common">Giant reed</name>
    <name type="synonym">Donax arundinaceus</name>
    <dbReference type="NCBI Taxonomy" id="35708"/>
    <lineage>
        <taxon>Eukaryota</taxon>
        <taxon>Viridiplantae</taxon>
        <taxon>Streptophyta</taxon>
        <taxon>Embryophyta</taxon>
        <taxon>Tracheophyta</taxon>
        <taxon>Spermatophyta</taxon>
        <taxon>Magnoliopsida</taxon>
        <taxon>Liliopsida</taxon>
        <taxon>Poales</taxon>
        <taxon>Poaceae</taxon>
        <taxon>PACMAD clade</taxon>
        <taxon>Arundinoideae</taxon>
        <taxon>Arundineae</taxon>
        <taxon>Arundo</taxon>
    </lineage>
</organism>
<dbReference type="EMBL" id="GBRH01282127">
    <property type="protein sequence ID" value="JAD15768.1"/>
    <property type="molecule type" value="Transcribed_RNA"/>
</dbReference>
<reference evidence="1" key="1">
    <citation type="submission" date="2014-09" db="EMBL/GenBank/DDBJ databases">
        <authorList>
            <person name="Magalhaes I.L.F."/>
            <person name="Oliveira U."/>
            <person name="Santos F.R."/>
            <person name="Vidigal T.H.D.A."/>
            <person name="Brescovit A.D."/>
            <person name="Santos A.J."/>
        </authorList>
    </citation>
    <scope>NUCLEOTIDE SEQUENCE</scope>
    <source>
        <tissue evidence="1">Shoot tissue taken approximately 20 cm above the soil surface</tissue>
    </source>
</reference>
<protein>
    <submittedName>
        <fullName evidence="1">Uncharacterized protein</fullName>
    </submittedName>
</protein>
<proteinExistence type="predicted"/>
<name>A0A0A8XSM3_ARUDO</name>
<sequence length="31" mass="3594">MQMWTIMCFRQFIVCLSRSLGVRGSNIVVCD</sequence>
<evidence type="ECO:0000313" key="1">
    <source>
        <dbReference type="EMBL" id="JAD15768.1"/>
    </source>
</evidence>